<protein>
    <submittedName>
        <fullName evidence="2">Uncharacterized protein</fullName>
    </submittedName>
</protein>
<evidence type="ECO:0000256" key="1">
    <source>
        <dbReference type="SAM" id="MobiDB-lite"/>
    </source>
</evidence>
<comment type="caution">
    <text evidence="2">The sequence shown here is derived from an EMBL/GenBank/DDBJ whole genome shotgun (WGS) entry which is preliminary data.</text>
</comment>
<gene>
    <name evidence="2" type="ORF">N658DRAFT_498977</name>
</gene>
<dbReference type="EMBL" id="MU863654">
    <property type="protein sequence ID" value="KAK4098945.1"/>
    <property type="molecule type" value="Genomic_DNA"/>
</dbReference>
<evidence type="ECO:0000313" key="2">
    <source>
        <dbReference type="EMBL" id="KAK4098945.1"/>
    </source>
</evidence>
<dbReference type="AlphaFoldDB" id="A0AAN6PZG4"/>
<keyword evidence="3" id="KW-1185">Reference proteome</keyword>
<name>A0AAN6PZG4_9PEZI</name>
<organism evidence="2 3">
    <name type="scientific">Parathielavia hyrcaniae</name>
    <dbReference type="NCBI Taxonomy" id="113614"/>
    <lineage>
        <taxon>Eukaryota</taxon>
        <taxon>Fungi</taxon>
        <taxon>Dikarya</taxon>
        <taxon>Ascomycota</taxon>
        <taxon>Pezizomycotina</taxon>
        <taxon>Sordariomycetes</taxon>
        <taxon>Sordariomycetidae</taxon>
        <taxon>Sordariales</taxon>
        <taxon>Chaetomiaceae</taxon>
        <taxon>Parathielavia</taxon>
    </lineage>
</organism>
<feature type="region of interest" description="Disordered" evidence="1">
    <location>
        <begin position="30"/>
        <end position="55"/>
    </location>
</feature>
<dbReference type="Proteomes" id="UP001305647">
    <property type="component" value="Unassembled WGS sequence"/>
</dbReference>
<evidence type="ECO:0000313" key="3">
    <source>
        <dbReference type="Proteomes" id="UP001305647"/>
    </source>
</evidence>
<proteinExistence type="predicted"/>
<sequence length="55" mass="5901">MTLLCGRPFSAPPAVLRCLPVLNAQPRALRAPSTSTQCSPIPPIPLRPSRLNARP</sequence>
<accession>A0AAN6PZG4</accession>
<reference evidence="2" key="2">
    <citation type="submission" date="2023-05" db="EMBL/GenBank/DDBJ databases">
        <authorList>
            <consortium name="Lawrence Berkeley National Laboratory"/>
            <person name="Steindorff A."/>
            <person name="Hensen N."/>
            <person name="Bonometti L."/>
            <person name="Westerberg I."/>
            <person name="Brannstrom I.O."/>
            <person name="Guillou S."/>
            <person name="Cros-Aarteil S."/>
            <person name="Calhoun S."/>
            <person name="Haridas S."/>
            <person name="Kuo A."/>
            <person name="Mondo S."/>
            <person name="Pangilinan J."/>
            <person name="Riley R."/>
            <person name="Labutti K."/>
            <person name="Andreopoulos B."/>
            <person name="Lipzen A."/>
            <person name="Chen C."/>
            <person name="Yanf M."/>
            <person name="Daum C."/>
            <person name="Ng V."/>
            <person name="Clum A."/>
            <person name="Ohm R."/>
            <person name="Martin F."/>
            <person name="Silar P."/>
            <person name="Natvig D."/>
            <person name="Lalanne C."/>
            <person name="Gautier V."/>
            <person name="Ament-Velasquez S.L."/>
            <person name="Kruys A."/>
            <person name="Hutchinson M.I."/>
            <person name="Powell A.J."/>
            <person name="Barry K."/>
            <person name="Miller A.N."/>
            <person name="Grigoriev I.V."/>
            <person name="Debuchy R."/>
            <person name="Gladieux P."/>
            <person name="Thoren M.H."/>
            <person name="Johannesson H."/>
        </authorList>
    </citation>
    <scope>NUCLEOTIDE SEQUENCE</scope>
    <source>
        <strain evidence="2">CBS 757.83</strain>
    </source>
</reference>
<reference evidence="2" key="1">
    <citation type="journal article" date="2023" name="Mol. Phylogenet. Evol.">
        <title>Genome-scale phylogeny and comparative genomics of the fungal order Sordariales.</title>
        <authorList>
            <person name="Hensen N."/>
            <person name="Bonometti L."/>
            <person name="Westerberg I."/>
            <person name="Brannstrom I.O."/>
            <person name="Guillou S."/>
            <person name="Cros-Aarteil S."/>
            <person name="Calhoun S."/>
            <person name="Haridas S."/>
            <person name="Kuo A."/>
            <person name="Mondo S."/>
            <person name="Pangilinan J."/>
            <person name="Riley R."/>
            <person name="LaButti K."/>
            <person name="Andreopoulos B."/>
            <person name="Lipzen A."/>
            <person name="Chen C."/>
            <person name="Yan M."/>
            <person name="Daum C."/>
            <person name="Ng V."/>
            <person name="Clum A."/>
            <person name="Steindorff A."/>
            <person name="Ohm R.A."/>
            <person name="Martin F."/>
            <person name="Silar P."/>
            <person name="Natvig D.O."/>
            <person name="Lalanne C."/>
            <person name="Gautier V."/>
            <person name="Ament-Velasquez S.L."/>
            <person name="Kruys A."/>
            <person name="Hutchinson M.I."/>
            <person name="Powell A.J."/>
            <person name="Barry K."/>
            <person name="Miller A.N."/>
            <person name="Grigoriev I.V."/>
            <person name="Debuchy R."/>
            <person name="Gladieux P."/>
            <person name="Hiltunen Thoren M."/>
            <person name="Johannesson H."/>
        </authorList>
    </citation>
    <scope>NUCLEOTIDE SEQUENCE</scope>
    <source>
        <strain evidence="2">CBS 757.83</strain>
    </source>
</reference>